<name>A0A6N9Q4N2_9BACL</name>
<dbReference type="RefSeq" id="WP_160646619.1">
    <property type="nucleotide sequence ID" value="NZ_SIJB01000028.1"/>
</dbReference>
<keyword evidence="3" id="KW-1185">Reference proteome</keyword>
<dbReference type="EMBL" id="SIJB01000028">
    <property type="protein sequence ID" value="NBI29809.1"/>
    <property type="molecule type" value="Genomic_DNA"/>
</dbReference>
<proteinExistence type="predicted"/>
<feature type="domain" description="Beta-ketoacyl synthase-like N-terminal" evidence="1">
    <location>
        <begin position="54"/>
        <end position="171"/>
    </location>
</feature>
<dbReference type="Pfam" id="PF00109">
    <property type="entry name" value="ketoacyl-synt"/>
    <property type="match status" value="1"/>
</dbReference>
<dbReference type="OrthoDB" id="2652315at2"/>
<evidence type="ECO:0000313" key="2">
    <source>
        <dbReference type="EMBL" id="NBI29809.1"/>
    </source>
</evidence>
<organism evidence="2 3">
    <name type="scientific">Chengkuizengella marina</name>
    <dbReference type="NCBI Taxonomy" id="2507566"/>
    <lineage>
        <taxon>Bacteria</taxon>
        <taxon>Bacillati</taxon>
        <taxon>Bacillota</taxon>
        <taxon>Bacilli</taxon>
        <taxon>Bacillales</taxon>
        <taxon>Paenibacillaceae</taxon>
        <taxon>Chengkuizengella</taxon>
    </lineage>
</organism>
<evidence type="ECO:0000313" key="3">
    <source>
        <dbReference type="Proteomes" id="UP000448943"/>
    </source>
</evidence>
<dbReference type="GO" id="GO:0016746">
    <property type="term" value="F:acyltransferase activity"/>
    <property type="evidence" value="ECO:0007669"/>
    <property type="project" value="InterPro"/>
</dbReference>
<dbReference type="Proteomes" id="UP000448943">
    <property type="component" value="Unassembled WGS sequence"/>
</dbReference>
<reference evidence="2 3" key="1">
    <citation type="submission" date="2019-01" db="EMBL/GenBank/DDBJ databases">
        <title>Chengkuizengella sp. nov., isolated from deep-sea sediment of East Pacific Ocean.</title>
        <authorList>
            <person name="Yang J."/>
            <person name="Lai Q."/>
            <person name="Shao Z."/>
        </authorList>
    </citation>
    <scope>NUCLEOTIDE SEQUENCE [LARGE SCALE GENOMIC DNA]</scope>
    <source>
        <strain evidence="2 3">YPA3-1-1</strain>
    </source>
</reference>
<protein>
    <recommendedName>
        <fullName evidence="1">Beta-ketoacyl synthase-like N-terminal domain-containing protein</fullName>
    </recommendedName>
</protein>
<dbReference type="SUPFAM" id="SSF53901">
    <property type="entry name" value="Thiolase-like"/>
    <property type="match status" value="1"/>
</dbReference>
<accession>A0A6N9Q4N2</accession>
<dbReference type="InterPro" id="IPR014030">
    <property type="entry name" value="Ketoacyl_synth_N"/>
</dbReference>
<dbReference type="AlphaFoldDB" id="A0A6N9Q4N2"/>
<comment type="caution">
    <text evidence="2">The sequence shown here is derived from an EMBL/GenBank/DDBJ whole genome shotgun (WGS) entry which is preliminary data.</text>
</comment>
<dbReference type="Gene3D" id="3.40.47.10">
    <property type="match status" value="1"/>
</dbReference>
<sequence>MFETFIKGSSVLTPNSIGLEKLPGNRLEDYFKEEKQELDLNVDLVGKRLGFRGFKRLPRETKLACYAIEQVLENSGKPIPKQKCNQTAVIIASTFSNLNPIVELYKDVEKFGADKLNPAIFPNTVINSISGYASIMFNIAGPNITISQGKYSGLKALEFSLDLLKKQIVENVVICELNLQPPQLFHGLISGHIQKESIASLLLSTQPSTNTIVMDKKPKLMHIKAENKINTSYAILELLYLLKQKNHIYLKKSSDANCFVCEDGDDFAS</sequence>
<dbReference type="InterPro" id="IPR016039">
    <property type="entry name" value="Thiolase-like"/>
</dbReference>
<evidence type="ECO:0000259" key="1">
    <source>
        <dbReference type="Pfam" id="PF00109"/>
    </source>
</evidence>
<gene>
    <name evidence="2" type="ORF">ERL59_12660</name>
</gene>